<dbReference type="PANTHER" id="PTHR45989">
    <property type="entry name" value="TRANSLATION INITIATION FACTOR EIF-2B SUBUNIT GAMMA"/>
    <property type="match status" value="1"/>
</dbReference>
<evidence type="ECO:0000256" key="8">
    <source>
        <dbReference type="ARBA" id="ARBA00046432"/>
    </source>
</evidence>
<dbReference type="InterPro" id="IPR051960">
    <property type="entry name" value="eIF2B_gamma"/>
</dbReference>
<evidence type="ECO:0000256" key="9">
    <source>
        <dbReference type="SAM" id="MobiDB-lite"/>
    </source>
</evidence>
<dbReference type="InterPro" id="IPR056729">
    <property type="entry name" value="GMPPB_C"/>
</dbReference>
<feature type="compositionally biased region" description="Acidic residues" evidence="9">
    <location>
        <begin position="553"/>
        <end position="572"/>
    </location>
</feature>
<gene>
    <name evidence="11" type="ORF">NA57DRAFT_62638</name>
</gene>
<evidence type="ECO:0000313" key="12">
    <source>
        <dbReference type="Proteomes" id="UP000799772"/>
    </source>
</evidence>
<dbReference type="EMBL" id="ML978121">
    <property type="protein sequence ID" value="KAF2103773.1"/>
    <property type="molecule type" value="Genomic_DNA"/>
</dbReference>
<evidence type="ECO:0000259" key="10">
    <source>
        <dbReference type="Pfam" id="PF25087"/>
    </source>
</evidence>
<proteinExistence type="inferred from homology"/>
<dbReference type="GO" id="GO:0002183">
    <property type="term" value="P:cytoplasmic translational initiation"/>
    <property type="evidence" value="ECO:0007669"/>
    <property type="project" value="TreeGrafter"/>
</dbReference>
<evidence type="ECO:0000313" key="11">
    <source>
        <dbReference type="EMBL" id="KAF2103773.1"/>
    </source>
</evidence>
<keyword evidence="12" id="KW-1185">Reference proteome</keyword>
<evidence type="ECO:0000256" key="3">
    <source>
        <dbReference type="ARBA" id="ARBA00022490"/>
    </source>
</evidence>
<dbReference type="Proteomes" id="UP000799772">
    <property type="component" value="Unassembled WGS sequence"/>
</dbReference>
<feature type="region of interest" description="Disordered" evidence="9">
    <location>
        <begin position="553"/>
        <end position="581"/>
    </location>
</feature>
<name>A0A9P4IPM7_9PEZI</name>
<accession>A0A9P4IPM7</accession>
<evidence type="ECO:0000256" key="1">
    <source>
        <dbReference type="ARBA" id="ARBA00004514"/>
    </source>
</evidence>
<comment type="subcellular location">
    <subcellularLocation>
        <location evidence="1">Cytoplasm</location>
        <location evidence="1">Cytosol</location>
    </subcellularLocation>
</comment>
<dbReference type="Gene3D" id="3.90.550.10">
    <property type="entry name" value="Spore Coat Polysaccharide Biosynthesis Protein SpsA, Chain A"/>
    <property type="match status" value="1"/>
</dbReference>
<evidence type="ECO:0000256" key="7">
    <source>
        <dbReference type="ARBA" id="ARBA00044229"/>
    </source>
</evidence>
<comment type="caution">
    <text evidence="11">The sequence shown here is derived from an EMBL/GenBank/DDBJ whole genome shotgun (WGS) entry which is preliminary data.</text>
</comment>
<keyword evidence="4" id="KW-0396">Initiation factor</keyword>
<dbReference type="OrthoDB" id="10250549at2759"/>
<dbReference type="SUPFAM" id="SSF53448">
    <property type="entry name" value="Nucleotide-diphospho-sugar transferases"/>
    <property type="match status" value="1"/>
</dbReference>
<evidence type="ECO:0000256" key="4">
    <source>
        <dbReference type="ARBA" id="ARBA00022540"/>
    </source>
</evidence>
<evidence type="ECO:0000256" key="5">
    <source>
        <dbReference type="ARBA" id="ARBA00022917"/>
    </source>
</evidence>
<dbReference type="GO" id="GO:0005829">
    <property type="term" value="C:cytosol"/>
    <property type="evidence" value="ECO:0007669"/>
    <property type="project" value="UniProtKB-SubCell"/>
</dbReference>
<dbReference type="InterPro" id="IPR029044">
    <property type="entry name" value="Nucleotide-diphossugar_trans"/>
</dbReference>
<evidence type="ECO:0000256" key="6">
    <source>
        <dbReference type="ARBA" id="ARBA00044196"/>
    </source>
</evidence>
<dbReference type="GO" id="GO:0005085">
    <property type="term" value="F:guanyl-nucleotide exchange factor activity"/>
    <property type="evidence" value="ECO:0007669"/>
    <property type="project" value="TreeGrafter"/>
</dbReference>
<organism evidence="11 12">
    <name type="scientific">Rhizodiscina lignyota</name>
    <dbReference type="NCBI Taxonomy" id="1504668"/>
    <lineage>
        <taxon>Eukaryota</taxon>
        <taxon>Fungi</taxon>
        <taxon>Dikarya</taxon>
        <taxon>Ascomycota</taxon>
        <taxon>Pezizomycotina</taxon>
        <taxon>Dothideomycetes</taxon>
        <taxon>Pleosporomycetidae</taxon>
        <taxon>Aulographales</taxon>
        <taxon>Rhizodiscinaceae</taxon>
        <taxon>Rhizodiscina</taxon>
    </lineage>
</organism>
<dbReference type="SUPFAM" id="SSF51161">
    <property type="entry name" value="Trimeric LpxA-like enzymes"/>
    <property type="match status" value="1"/>
</dbReference>
<dbReference type="GO" id="GO:0005851">
    <property type="term" value="C:eukaryotic translation initiation factor 2B complex"/>
    <property type="evidence" value="ECO:0007669"/>
    <property type="project" value="TreeGrafter"/>
</dbReference>
<feature type="domain" description="Mannose-1-phosphate guanyltransferase C-terminal" evidence="10">
    <location>
        <begin position="450"/>
        <end position="519"/>
    </location>
</feature>
<dbReference type="Pfam" id="PF25087">
    <property type="entry name" value="GMPPB_C"/>
    <property type="match status" value="1"/>
</dbReference>
<dbReference type="CDD" id="cd04652">
    <property type="entry name" value="LbH_eIF2B_gamma_C"/>
    <property type="match status" value="1"/>
</dbReference>
<protein>
    <recommendedName>
        <fullName evidence="6">Translation initiation factor eIF2B subunit gamma</fullName>
    </recommendedName>
    <alternativeName>
        <fullName evidence="7">eIF2B GDP-GTP exchange factor subunit gamma</fullName>
    </alternativeName>
</protein>
<keyword evidence="3" id="KW-0963">Cytoplasm</keyword>
<dbReference type="AlphaFoldDB" id="A0A9P4IPM7"/>
<evidence type="ECO:0000256" key="2">
    <source>
        <dbReference type="ARBA" id="ARBA00007878"/>
    </source>
</evidence>
<dbReference type="GO" id="GO:0003743">
    <property type="term" value="F:translation initiation factor activity"/>
    <property type="evidence" value="ECO:0007669"/>
    <property type="project" value="UniProtKB-KW"/>
</dbReference>
<dbReference type="Gene3D" id="2.160.10.10">
    <property type="entry name" value="Hexapeptide repeat proteins"/>
    <property type="match status" value="1"/>
</dbReference>
<sequence length="581" mass="62778">MPHATVPSPGFQAFILCGPGVSLNTFTSNPKDFPKALVPIANRPMVWYPLEWCYRMGVTNIQLITPPESAPALEAALSQNPHLTSLPAPKPDVLAPEDLTQTTGTGEIFRLPEVQEAITGDFIVLPCDLICELDGSELAEAWMIQEGGLGAASGGIDDDGVPIRMGIGGEKSGRRGGLGVWYETKGEGAVKGQETDFIATTPLPASTAPTPTGSLRPDISKLAYAMPTDTLKDISEEKKGFPIRHALLKKHGRIKMLMTHRDAHIYLFPYWVAQMMAHNDKFDSLSEDVVGWWAKAGWQDGLGEKLGLRGILQSSGNKEINDSTNSNELDDEVDVAALSTTQSKPYTNGERTHTTKLASRAQDSSIDSLTIEPPLQIPPILAYVQPSDPSLPFIRRVDTATLLLSISLRLAKLPSMEDAKRDNKSPSPLAHAAKIAHPDALPKQGRVEAENSLLAENVQVGERATIKESVVGTGCTIGSGALLQRCLLMEGAIVGENCRLSDCILGRRCKITGGPRMDEEKTDLRNCEVQEGNVVPWGTDAKNEKFMVFEGLSDEEPSSDDDAQAVLDDLDGDGQMPISER</sequence>
<comment type="subunit">
    <text evidence="8">Component of the translation initiation factor 2B (eIF2B) complex which is a heterodecamer of two sets of five different subunits: alpha, beta, gamma, delta and epsilon. Subunits alpha, beta and delta comprise a regulatory subcomplex and subunits epsilon and gamma comprise a catalytic subcomplex. Within the complex, the hexameric regulatory complex resides at the center, with the two heterodimeric catalytic subcomplexes bound on opposite sides.</text>
</comment>
<dbReference type="InterPro" id="IPR011004">
    <property type="entry name" value="Trimer_LpxA-like_sf"/>
</dbReference>
<keyword evidence="5" id="KW-0648">Protein biosynthesis</keyword>
<dbReference type="PANTHER" id="PTHR45989:SF1">
    <property type="entry name" value="TRANSLATION INITIATION FACTOR EIF-2B SUBUNIT GAMMA"/>
    <property type="match status" value="1"/>
</dbReference>
<reference evidence="11" key="1">
    <citation type="journal article" date="2020" name="Stud. Mycol.">
        <title>101 Dothideomycetes genomes: a test case for predicting lifestyles and emergence of pathogens.</title>
        <authorList>
            <person name="Haridas S."/>
            <person name="Albert R."/>
            <person name="Binder M."/>
            <person name="Bloem J."/>
            <person name="Labutti K."/>
            <person name="Salamov A."/>
            <person name="Andreopoulos B."/>
            <person name="Baker S."/>
            <person name="Barry K."/>
            <person name="Bills G."/>
            <person name="Bluhm B."/>
            <person name="Cannon C."/>
            <person name="Castanera R."/>
            <person name="Culley D."/>
            <person name="Daum C."/>
            <person name="Ezra D."/>
            <person name="Gonzalez J."/>
            <person name="Henrissat B."/>
            <person name="Kuo A."/>
            <person name="Liang C."/>
            <person name="Lipzen A."/>
            <person name="Lutzoni F."/>
            <person name="Magnuson J."/>
            <person name="Mondo S."/>
            <person name="Nolan M."/>
            <person name="Ohm R."/>
            <person name="Pangilinan J."/>
            <person name="Park H.-J."/>
            <person name="Ramirez L."/>
            <person name="Alfaro M."/>
            <person name="Sun H."/>
            <person name="Tritt A."/>
            <person name="Yoshinaga Y."/>
            <person name="Zwiers L.-H."/>
            <person name="Turgeon B."/>
            <person name="Goodwin S."/>
            <person name="Spatafora J."/>
            <person name="Crous P."/>
            <person name="Grigoriev I."/>
        </authorList>
    </citation>
    <scope>NUCLEOTIDE SEQUENCE</scope>
    <source>
        <strain evidence="11">CBS 133067</strain>
    </source>
</reference>
<comment type="similarity">
    <text evidence="2">Belongs to the eIF-2B gamma/epsilon subunits family.</text>
</comment>